<dbReference type="EMBL" id="CP034185">
    <property type="protein sequence ID" value="AZI44667.1"/>
    <property type="molecule type" value="Genomic_DNA"/>
</dbReference>
<evidence type="ECO:0000256" key="1">
    <source>
        <dbReference type="PIRSR" id="PIRSR014972-1"/>
    </source>
</evidence>
<feature type="domain" description="Fluoroacetyl-CoA-specific thioesterase-like" evidence="2">
    <location>
        <begin position="16"/>
        <end position="119"/>
    </location>
</feature>
<evidence type="ECO:0000313" key="3">
    <source>
        <dbReference type="EMBL" id="AZI44667.1"/>
    </source>
</evidence>
<dbReference type="SUPFAM" id="SSF54637">
    <property type="entry name" value="Thioesterase/thiol ester dehydrase-isomerase"/>
    <property type="match status" value="1"/>
</dbReference>
<name>A0A3G8YK43_9DEIO</name>
<dbReference type="PANTHER" id="PTHR36934:SF1">
    <property type="entry name" value="THIOESTERASE DOMAIN-CONTAINING PROTEIN"/>
    <property type="match status" value="1"/>
</dbReference>
<dbReference type="KEGG" id="dph:EHF33_17370"/>
<dbReference type="PIRSF" id="PIRSF014972">
    <property type="entry name" value="FlK"/>
    <property type="match status" value="1"/>
</dbReference>
<dbReference type="Gene3D" id="3.10.129.10">
    <property type="entry name" value="Hotdog Thioesterase"/>
    <property type="match status" value="1"/>
</dbReference>
<dbReference type="RefSeq" id="WP_124874528.1">
    <property type="nucleotide sequence ID" value="NZ_CP034185.1"/>
</dbReference>
<feature type="active site" evidence="1">
    <location>
        <position position="44"/>
    </location>
</feature>
<dbReference type="InterPro" id="IPR054485">
    <property type="entry name" value="FlK-like_dom"/>
</dbReference>
<proteinExistence type="predicted"/>
<dbReference type="Proteomes" id="UP000276417">
    <property type="component" value="Plasmid unnamed1"/>
</dbReference>
<geneLocation type="plasmid" evidence="3 4">
    <name>unnamed1</name>
</geneLocation>
<protein>
    <submittedName>
        <fullName evidence="3">Thioesterase</fullName>
    </submittedName>
</protein>
<gene>
    <name evidence="3" type="ORF">EHF33_17370</name>
</gene>
<dbReference type="InterPro" id="IPR025540">
    <property type="entry name" value="FlK"/>
</dbReference>
<dbReference type="OrthoDB" id="6902891at2"/>
<organism evidence="3 4">
    <name type="scientific">Deinococcus psychrotolerans</name>
    <dbReference type="NCBI Taxonomy" id="2489213"/>
    <lineage>
        <taxon>Bacteria</taxon>
        <taxon>Thermotogati</taxon>
        <taxon>Deinococcota</taxon>
        <taxon>Deinococci</taxon>
        <taxon>Deinococcales</taxon>
        <taxon>Deinococcaceae</taxon>
        <taxon>Deinococcus</taxon>
    </lineage>
</organism>
<dbReference type="PANTHER" id="PTHR36934">
    <property type="entry name" value="BLR0278 PROTEIN"/>
    <property type="match status" value="1"/>
</dbReference>
<reference evidence="3 4" key="1">
    <citation type="submission" date="2018-11" db="EMBL/GenBank/DDBJ databases">
        <title>Deinococcus shelandsis sp. nov., isolated from South Shetland Islands soil of Antarctica.</title>
        <authorList>
            <person name="Tian J."/>
        </authorList>
    </citation>
    <scope>NUCLEOTIDE SEQUENCE [LARGE SCALE GENOMIC DNA]</scope>
    <source>
        <strain evidence="3 4">S14-83T</strain>
        <plasmid evidence="3 4">unnamed1</plasmid>
    </source>
</reference>
<dbReference type="InterPro" id="IPR029069">
    <property type="entry name" value="HotDog_dom_sf"/>
</dbReference>
<feature type="active site" evidence="1">
    <location>
        <position position="70"/>
    </location>
</feature>
<sequence length="145" mass="16065">MKEIPEGHTAELSILVTDSMTVNFEELGAGHPVYATYWIAKHFEEAGRKLLLPFLEEGDGGIGTNVSVEHTASALPGMRVSVTAVAVKTEGRRLYADLRAISELGDVVATGQTVQYITQATKLEHGFDTLRQRWNEYQQEEKHHA</sequence>
<accession>A0A3G8YK43</accession>
<evidence type="ECO:0000259" key="2">
    <source>
        <dbReference type="Pfam" id="PF22636"/>
    </source>
</evidence>
<keyword evidence="4" id="KW-1185">Reference proteome</keyword>
<keyword evidence="3" id="KW-0614">Plasmid</keyword>
<evidence type="ECO:0000313" key="4">
    <source>
        <dbReference type="Proteomes" id="UP000276417"/>
    </source>
</evidence>
<feature type="active site" evidence="1">
    <location>
        <position position="36"/>
    </location>
</feature>
<dbReference type="Pfam" id="PF22636">
    <property type="entry name" value="FlK"/>
    <property type="match status" value="1"/>
</dbReference>
<dbReference type="AlphaFoldDB" id="A0A3G8YK43"/>